<name>A0AAD7WBQ7_9TELE</name>
<sequence>MPPDRGNSEPAPIVFAGQRGPESKPAVDMLLRTCFSEPVLSGLRNKAWHGGRRFEVSFPPRNTAGRGLPVPVVTQLGGSACVCRALPYGPRALNRAHVHTHCPVFVQRGEV</sequence>
<evidence type="ECO:0000313" key="1">
    <source>
        <dbReference type="EMBL" id="KAJ8390735.1"/>
    </source>
</evidence>
<proteinExistence type="predicted"/>
<comment type="caution">
    <text evidence="1">The sequence shown here is derived from an EMBL/GenBank/DDBJ whole genome shotgun (WGS) entry which is preliminary data.</text>
</comment>
<dbReference type="AlphaFoldDB" id="A0AAD7WBQ7"/>
<accession>A0AAD7WBQ7</accession>
<keyword evidence="2" id="KW-1185">Reference proteome</keyword>
<reference evidence="1" key="1">
    <citation type="journal article" date="2023" name="Science">
        <title>Genome structures resolve the early diversification of teleost fishes.</title>
        <authorList>
            <person name="Parey E."/>
            <person name="Louis A."/>
            <person name="Montfort J."/>
            <person name="Bouchez O."/>
            <person name="Roques C."/>
            <person name="Iampietro C."/>
            <person name="Lluch J."/>
            <person name="Castinel A."/>
            <person name="Donnadieu C."/>
            <person name="Desvignes T."/>
            <person name="Floi Bucao C."/>
            <person name="Jouanno E."/>
            <person name="Wen M."/>
            <person name="Mejri S."/>
            <person name="Dirks R."/>
            <person name="Jansen H."/>
            <person name="Henkel C."/>
            <person name="Chen W.J."/>
            <person name="Zahm M."/>
            <person name="Cabau C."/>
            <person name="Klopp C."/>
            <person name="Thompson A.W."/>
            <person name="Robinson-Rechavi M."/>
            <person name="Braasch I."/>
            <person name="Lecointre G."/>
            <person name="Bobe J."/>
            <person name="Postlethwait J.H."/>
            <person name="Berthelot C."/>
            <person name="Roest Crollius H."/>
            <person name="Guiguen Y."/>
        </authorList>
    </citation>
    <scope>NUCLEOTIDE SEQUENCE</scope>
    <source>
        <strain evidence="1">NC1722</strain>
    </source>
</reference>
<dbReference type="Proteomes" id="UP001221898">
    <property type="component" value="Unassembled WGS sequence"/>
</dbReference>
<protein>
    <submittedName>
        <fullName evidence="1">Uncharacterized protein</fullName>
    </submittedName>
</protein>
<organism evidence="1 2">
    <name type="scientific">Aldrovandia affinis</name>
    <dbReference type="NCBI Taxonomy" id="143900"/>
    <lineage>
        <taxon>Eukaryota</taxon>
        <taxon>Metazoa</taxon>
        <taxon>Chordata</taxon>
        <taxon>Craniata</taxon>
        <taxon>Vertebrata</taxon>
        <taxon>Euteleostomi</taxon>
        <taxon>Actinopterygii</taxon>
        <taxon>Neopterygii</taxon>
        <taxon>Teleostei</taxon>
        <taxon>Notacanthiformes</taxon>
        <taxon>Halosauridae</taxon>
        <taxon>Aldrovandia</taxon>
    </lineage>
</organism>
<gene>
    <name evidence="1" type="ORF">AAFF_G00101150</name>
</gene>
<evidence type="ECO:0000313" key="2">
    <source>
        <dbReference type="Proteomes" id="UP001221898"/>
    </source>
</evidence>
<dbReference type="EMBL" id="JAINUG010000166">
    <property type="protein sequence ID" value="KAJ8390735.1"/>
    <property type="molecule type" value="Genomic_DNA"/>
</dbReference>